<evidence type="ECO:0000259" key="6">
    <source>
        <dbReference type="Pfam" id="PF23300"/>
    </source>
</evidence>
<protein>
    <submittedName>
        <fullName evidence="7">LAME_0H12156g1_1</fullName>
    </submittedName>
</protein>
<evidence type="ECO:0000256" key="1">
    <source>
        <dbReference type="ARBA" id="ARBA00004123"/>
    </source>
</evidence>
<dbReference type="PANTHER" id="PTHR21286:SF0">
    <property type="entry name" value="NUCLEAR PORE COMPLEX PROTEIN NUP160"/>
    <property type="match status" value="1"/>
</dbReference>
<dbReference type="PANTHER" id="PTHR21286">
    <property type="entry name" value="NUCLEAR PORE COMPLEX PROTEIN NUP160"/>
    <property type="match status" value="1"/>
</dbReference>
<dbReference type="InterPro" id="IPR056548">
    <property type="entry name" value="HEAT_Nup120"/>
</dbReference>
<accession>A0A1G4KH10</accession>
<keyword evidence="3" id="KW-0539">Nucleus</keyword>
<evidence type="ECO:0000259" key="5">
    <source>
        <dbReference type="Pfam" id="PF22114"/>
    </source>
</evidence>
<dbReference type="EMBL" id="LT598480">
    <property type="protein sequence ID" value="SCV03653.1"/>
    <property type="molecule type" value="Genomic_DNA"/>
</dbReference>
<dbReference type="InterPro" id="IPR055090">
    <property type="entry name" value="NUP120_helical_saccharomycetes"/>
</dbReference>
<reference evidence="8" key="1">
    <citation type="submission" date="2016-03" db="EMBL/GenBank/DDBJ databases">
        <authorList>
            <person name="Devillers Hugo."/>
        </authorList>
    </citation>
    <scope>NUCLEOTIDE SEQUENCE [LARGE SCALE GENOMIC DNA]</scope>
</reference>
<dbReference type="Proteomes" id="UP000191144">
    <property type="component" value="Chromosome H"/>
</dbReference>
<name>A0A1G4KH10_9SACH</name>
<feature type="domain" description="Nucleoporin Nup120/160 beta-propeller" evidence="4">
    <location>
        <begin position="81"/>
        <end position="379"/>
    </location>
</feature>
<feature type="domain" description="Nucleoporin nup120-like HEAT repeat" evidence="6">
    <location>
        <begin position="741"/>
        <end position="882"/>
    </location>
</feature>
<dbReference type="Pfam" id="PF11715">
    <property type="entry name" value="Beta-prop_Nup120_160"/>
    <property type="match status" value="1"/>
</dbReference>
<dbReference type="Pfam" id="PF22114">
    <property type="entry name" value="NUP120_helical_2"/>
    <property type="match status" value="1"/>
</dbReference>
<dbReference type="GO" id="GO:0017056">
    <property type="term" value="F:structural constituent of nuclear pore"/>
    <property type="evidence" value="ECO:0007669"/>
    <property type="project" value="TreeGrafter"/>
</dbReference>
<dbReference type="GO" id="GO:0005643">
    <property type="term" value="C:nuclear pore"/>
    <property type="evidence" value="ECO:0007669"/>
    <property type="project" value="UniProtKB-ARBA"/>
</dbReference>
<dbReference type="AlphaFoldDB" id="A0A1G4KH10"/>
<evidence type="ECO:0000256" key="2">
    <source>
        <dbReference type="ARBA" id="ARBA00022448"/>
    </source>
</evidence>
<dbReference type="InterPro" id="IPR021717">
    <property type="entry name" value="Nucleoporin_Nup160"/>
</dbReference>
<sequence>MGSCTPSICKVDANLQDFKSLAKPSNWVDLYLNESEKSKPANVGSTLSNYSNTIQLTNEEYICYQFSHEYSVLSLYPLGDTFAGRTLKVHLPERLFNMHHTFTIREVGAQLLMEMILGDGLYMMVSFPVNCILDKVTEIPGNWFVVMNPYDFSIRRPQYMQSVAQDYTIVFLEDGGLLGLKRSANERGEIDVAPILFNDNSYLQGLSKFFFSKQNASQDSNVVSCTLYRERYLITLTQSCRMKVWDLEKQAVTFERQLASDHKHINRMYETLGQFLSLFEDKLAVFLPFENGLFQVWDLRLDSNGGLLLKPGCIYPCNLSSSSIWSLVDMKLTRPLEALEQMNYMSIVVLWKSNCAMKLQILTFLQDSGDDYQWVEATNQLHMDLRGELNFVREGDTSRALMNLKSAYDSELFKQAENILSENQVLVSPESPHNNEYLLNLESVLKDLKKQNDEPSSLTLYQNDLLLVNSLSLYSHSLYKVGTSLECTFHSLNQEANPTDTLTSFMQIIDGFAATIPSQVLVDVSHCLIEAVTTSFPTQIPMKNMFSKLFSRHLDGQFQMSNLKKLLEDLNHIDVVTVLGSFIEKTLQKQELNHLLVDSLYPNALMNVAVLESTHQVILIQNSFICKILLIFAFLEFDYTTFYSQLETLLGLHYKQQLWIHLYQLDKNTLASEMFTRTSKFGNGHKITSYADWSSAQTVILKELYDMAISPNPLFIESFDAFVISGTRSLKKSELYLTTIQSKFYIHSNVAHEFMLGLAFFVCGMYERAFDFLQKHPYPDTLLKELPDNLYIPLQKDGHMWRDVIGSFKLPNKHAAYYFNLSRLFSVANSYEYALRCAKRSIKFSAELENNEETQDFKSAQLLQYLNILIVFSNFEEIMDVLRCSPEIISETVKTSYYSKMQKNVLHKDAFFSTLLKLCEKSEGLYLPTQDYNLIDKILCEELSVENWITFKKAYAFRLMNGQDRSAAEVLYGYITSGKDVDIKRKCFLLIINIMSGFTEEKDRWFLADSHLVKLDDLKSGLDRLEGN</sequence>
<dbReference type="OrthoDB" id="67716at2759"/>
<proteinExistence type="predicted"/>
<evidence type="ECO:0000259" key="4">
    <source>
        <dbReference type="Pfam" id="PF11715"/>
    </source>
</evidence>
<keyword evidence="2" id="KW-0813">Transport</keyword>
<comment type="subcellular location">
    <subcellularLocation>
        <location evidence="1">Nucleus</location>
    </subcellularLocation>
</comment>
<keyword evidence="8" id="KW-1185">Reference proteome</keyword>
<dbReference type="InterPro" id="IPR059141">
    <property type="entry name" value="Beta-prop_Nup120_160"/>
</dbReference>
<evidence type="ECO:0000256" key="3">
    <source>
        <dbReference type="ARBA" id="ARBA00023242"/>
    </source>
</evidence>
<feature type="domain" description="Nucleoporin NUP120 helical" evidence="5">
    <location>
        <begin position="506"/>
        <end position="687"/>
    </location>
</feature>
<dbReference type="Pfam" id="PF23300">
    <property type="entry name" value="HEAT_Nup120"/>
    <property type="match status" value="1"/>
</dbReference>
<gene>
    <name evidence="7" type="ORF">LAME_0H12156G</name>
</gene>
<organism evidence="7 8">
    <name type="scientific">Lachancea meyersii CBS 8951</name>
    <dbReference type="NCBI Taxonomy" id="1266667"/>
    <lineage>
        <taxon>Eukaryota</taxon>
        <taxon>Fungi</taxon>
        <taxon>Dikarya</taxon>
        <taxon>Ascomycota</taxon>
        <taxon>Saccharomycotina</taxon>
        <taxon>Saccharomycetes</taxon>
        <taxon>Saccharomycetales</taxon>
        <taxon>Saccharomycetaceae</taxon>
        <taxon>Lachancea</taxon>
    </lineage>
</organism>
<evidence type="ECO:0000313" key="8">
    <source>
        <dbReference type="Proteomes" id="UP000191144"/>
    </source>
</evidence>
<evidence type="ECO:0000313" key="7">
    <source>
        <dbReference type="EMBL" id="SCV03653.1"/>
    </source>
</evidence>